<name>A0A2U3AKT0_9BACL</name>
<dbReference type="Proteomes" id="UP000245938">
    <property type="component" value="Unassembled WGS sequence"/>
</dbReference>
<keyword evidence="2" id="KW-1185">Reference proteome</keyword>
<comment type="caution">
    <text evidence="1">The sequence shown here is derived from an EMBL/GenBank/DDBJ whole genome shotgun (WGS) entry which is preliminary data.</text>
</comment>
<accession>A0A2U3AKT0</accession>
<organism evidence="1 2">
    <name type="scientific">Kurthia sibirica</name>
    <dbReference type="NCBI Taxonomy" id="202750"/>
    <lineage>
        <taxon>Bacteria</taxon>
        <taxon>Bacillati</taxon>
        <taxon>Bacillota</taxon>
        <taxon>Bacilli</taxon>
        <taxon>Bacillales</taxon>
        <taxon>Caryophanaceae</taxon>
        <taxon>Kurthia</taxon>
    </lineage>
</organism>
<dbReference type="EMBL" id="QFVR01000012">
    <property type="protein sequence ID" value="PWI25111.1"/>
    <property type="molecule type" value="Genomic_DNA"/>
</dbReference>
<gene>
    <name evidence="1" type="ORF">DEX24_10230</name>
</gene>
<protein>
    <submittedName>
        <fullName evidence="1">Uncharacterized protein</fullName>
    </submittedName>
</protein>
<evidence type="ECO:0000313" key="1">
    <source>
        <dbReference type="EMBL" id="PWI25111.1"/>
    </source>
</evidence>
<dbReference type="AlphaFoldDB" id="A0A2U3AKT0"/>
<evidence type="ECO:0000313" key="2">
    <source>
        <dbReference type="Proteomes" id="UP000245938"/>
    </source>
</evidence>
<proteinExistence type="predicted"/>
<reference evidence="1 2" key="1">
    <citation type="submission" date="2018-05" db="EMBL/GenBank/DDBJ databases">
        <title>Kurthia sibirica genome sequence.</title>
        <authorList>
            <person name="Maclea K.S."/>
            <person name="Goen A.E."/>
        </authorList>
    </citation>
    <scope>NUCLEOTIDE SEQUENCE [LARGE SCALE GENOMIC DNA]</scope>
    <source>
        <strain evidence="1 2">ATCC 49154</strain>
    </source>
</reference>
<sequence length="66" mass="7680">MKPYKKEPETNVFSTEKIPYDFSKSYGIIHFNPFLLRTWLPTPHHYVPVEFSAHAIPAGVVFCAFH</sequence>